<evidence type="ECO:0000259" key="4">
    <source>
        <dbReference type="Pfam" id="PF00501"/>
    </source>
</evidence>
<evidence type="ECO:0000256" key="1">
    <source>
        <dbReference type="ARBA" id="ARBA00006432"/>
    </source>
</evidence>
<accession>A0A1X2HSN9</accession>
<evidence type="ECO:0008006" key="8">
    <source>
        <dbReference type="Google" id="ProtNLM"/>
    </source>
</evidence>
<dbReference type="PROSITE" id="PS00455">
    <property type="entry name" value="AMP_BINDING"/>
    <property type="match status" value="1"/>
</dbReference>
<dbReference type="PANTHER" id="PTHR24096">
    <property type="entry name" value="LONG-CHAIN-FATTY-ACID--COA LIGASE"/>
    <property type="match status" value="1"/>
</dbReference>
<sequence length="550" mass="60408">MVFKSSLPDIAEVTTDVYSAVFHHSRPEADAGTDDPDRVVFIDALTGKTLTLQQLDNLILRFAAALQDKLQFQRGDVLGVYAPNTVDWAVPAYGALAAGGVLSPANPTYTPEELAHQLRETKAKILIAHPTNVDNAIKACGLVGIPLSKLFVFGDTPINGHAPYLSLLGERKAEPVTFNSAEEAKDTVAFICFSSGTTGLSKGVMTTHANIIANVRQYLQLDRRHYHKDARTLAILPFFHMYGLNLSVLAALYMRMPVIVLPRFELTRYCEAVQKYKITFSAIVPPVALLLAKSEEVLKYDFSSVRNLVCGAAPLDADLQQAVRKRFPQVVIRQGYGLTETSPVVCFEDADDVVPGSSGVLMASSEIKVVNDEGKELGPNERGELWVKGPNIMKGYLNRPEETARCIDKDGYFHTGDVVIVDDKGRIYIVDRIKELIKYKGFQVAPAELEGILLKSPLVADAAVIGVYDSAQATEVPRAYIAVAAEVPRNEETANKLKKYVADQVAHFKQLGSVRFVDAIPKSATGKILRNILRQQVQEELKQQSARARL</sequence>
<dbReference type="InParanoid" id="A0A1X2HSN9"/>
<dbReference type="InterPro" id="IPR042099">
    <property type="entry name" value="ANL_N_sf"/>
</dbReference>
<feature type="transmembrane region" description="Helical" evidence="3">
    <location>
        <begin position="233"/>
        <end position="254"/>
    </location>
</feature>
<name>A0A1X2HSN9_SYNRA</name>
<dbReference type="EMBL" id="MCGN01000001">
    <property type="protein sequence ID" value="ORZ02504.1"/>
    <property type="molecule type" value="Genomic_DNA"/>
</dbReference>
<gene>
    <name evidence="6" type="ORF">BCR43DRAFT_465599</name>
</gene>
<proteinExistence type="inferred from homology"/>
<dbReference type="Gene3D" id="3.30.300.30">
    <property type="match status" value="1"/>
</dbReference>
<dbReference type="CDD" id="cd05911">
    <property type="entry name" value="Firefly_Luc_like"/>
    <property type="match status" value="1"/>
</dbReference>
<dbReference type="OrthoDB" id="1898221at2759"/>
<evidence type="ECO:0000313" key="7">
    <source>
        <dbReference type="Proteomes" id="UP000242180"/>
    </source>
</evidence>
<keyword evidence="3" id="KW-0812">Transmembrane</keyword>
<dbReference type="OMA" id="IPINPIY"/>
<keyword evidence="7" id="KW-1185">Reference proteome</keyword>
<evidence type="ECO:0000256" key="3">
    <source>
        <dbReference type="SAM" id="Phobius"/>
    </source>
</evidence>
<dbReference type="STRING" id="13706.A0A1X2HSN9"/>
<organism evidence="6 7">
    <name type="scientific">Syncephalastrum racemosum</name>
    <name type="common">Filamentous fungus</name>
    <dbReference type="NCBI Taxonomy" id="13706"/>
    <lineage>
        <taxon>Eukaryota</taxon>
        <taxon>Fungi</taxon>
        <taxon>Fungi incertae sedis</taxon>
        <taxon>Mucoromycota</taxon>
        <taxon>Mucoromycotina</taxon>
        <taxon>Mucoromycetes</taxon>
        <taxon>Mucorales</taxon>
        <taxon>Syncephalastraceae</taxon>
        <taxon>Syncephalastrum</taxon>
    </lineage>
</organism>
<dbReference type="SUPFAM" id="SSF56801">
    <property type="entry name" value="Acetyl-CoA synthetase-like"/>
    <property type="match status" value="1"/>
</dbReference>
<comment type="caution">
    <text evidence="6">The sequence shown here is derived from an EMBL/GenBank/DDBJ whole genome shotgun (WGS) entry which is preliminary data.</text>
</comment>
<dbReference type="Gene3D" id="3.40.50.12780">
    <property type="entry name" value="N-terminal domain of ligase-like"/>
    <property type="match status" value="1"/>
</dbReference>
<feature type="domain" description="AMP-dependent synthetase/ligase" evidence="4">
    <location>
        <begin position="33"/>
        <end position="397"/>
    </location>
</feature>
<reference evidence="6 7" key="1">
    <citation type="submission" date="2016-07" db="EMBL/GenBank/DDBJ databases">
        <title>Pervasive Adenine N6-methylation of Active Genes in Fungi.</title>
        <authorList>
            <consortium name="DOE Joint Genome Institute"/>
            <person name="Mondo S.J."/>
            <person name="Dannebaum R.O."/>
            <person name="Kuo R.C."/>
            <person name="Labutti K."/>
            <person name="Haridas S."/>
            <person name="Kuo A."/>
            <person name="Salamov A."/>
            <person name="Ahrendt S.R."/>
            <person name="Lipzen A."/>
            <person name="Sullivan W."/>
            <person name="Andreopoulos W.B."/>
            <person name="Clum A."/>
            <person name="Lindquist E."/>
            <person name="Daum C."/>
            <person name="Ramamoorthy G.K."/>
            <person name="Gryganskyi A."/>
            <person name="Culley D."/>
            <person name="Magnuson J.K."/>
            <person name="James T.Y."/>
            <person name="O'Malley M.A."/>
            <person name="Stajich J.E."/>
            <person name="Spatafora J.W."/>
            <person name="Visel A."/>
            <person name="Grigoriev I.V."/>
        </authorList>
    </citation>
    <scope>NUCLEOTIDE SEQUENCE [LARGE SCALE GENOMIC DNA]</scope>
    <source>
        <strain evidence="6 7">NRRL 2496</strain>
    </source>
</reference>
<evidence type="ECO:0000313" key="6">
    <source>
        <dbReference type="EMBL" id="ORZ02504.1"/>
    </source>
</evidence>
<dbReference type="InterPro" id="IPR025110">
    <property type="entry name" value="AMP-bd_C"/>
</dbReference>
<dbReference type="InterPro" id="IPR000873">
    <property type="entry name" value="AMP-dep_synth/lig_dom"/>
</dbReference>
<dbReference type="Proteomes" id="UP000242180">
    <property type="component" value="Unassembled WGS sequence"/>
</dbReference>
<dbReference type="InterPro" id="IPR020845">
    <property type="entry name" value="AMP-binding_CS"/>
</dbReference>
<feature type="domain" description="AMP-binding enzyme C-terminal" evidence="5">
    <location>
        <begin position="448"/>
        <end position="527"/>
    </location>
</feature>
<dbReference type="FunFam" id="3.40.50.12780:FF:000003">
    <property type="entry name" value="Long-chain-fatty-acid--CoA ligase FadD"/>
    <property type="match status" value="1"/>
</dbReference>
<keyword evidence="3" id="KW-0472">Membrane</keyword>
<dbReference type="InterPro" id="IPR045851">
    <property type="entry name" value="AMP-bd_C_sf"/>
</dbReference>
<evidence type="ECO:0000259" key="5">
    <source>
        <dbReference type="Pfam" id="PF13193"/>
    </source>
</evidence>
<evidence type="ECO:0000256" key="2">
    <source>
        <dbReference type="ARBA" id="ARBA00022598"/>
    </source>
</evidence>
<dbReference type="Pfam" id="PF13193">
    <property type="entry name" value="AMP-binding_C"/>
    <property type="match status" value="1"/>
</dbReference>
<dbReference type="Pfam" id="PF00501">
    <property type="entry name" value="AMP-binding"/>
    <property type="match status" value="1"/>
</dbReference>
<comment type="similarity">
    <text evidence="1">Belongs to the ATP-dependent AMP-binding enzyme family.</text>
</comment>
<keyword evidence="2" id="KW-0436">Ligase</keyword>
<dbReference type="AlphaFoldDB" id="A0A1X2HSN9"/>
<dbReference type="GO" id="GO:0016405">
    <property type="term" value="F:CoA-ligase activity"/>
    <property type="evidence" value="ECO:0007669"/>
    <property type="project" value="TreeGrafter"/>
</dbReference>
<protein>
    <recommendedName>
        <fullName evidence="8">4-coumarate-CoA ligase</fullName>
    </recommendedName>
</protein>
<keyword evidence="3" id="KW-1133">Transmembrane helix</keyword>
<dbReference type="PANTHER" id="PTHR24096:SF149">
    <property type="entry name" value="AMP-BINDING DOMAIN-CONTAINING PROTEIN-RELATED"/>
    <property type="match status" value="1"/>
</dbReference>